<dbReference type="Gene3D" id="2.60.120.260">
    <property type="entry name" value="Galactose-binding domain-like"/>
    <property type="match status" value="1"/>
</dbReference>
<keyword evidence="4" id="KW-0326">Glycosidase</keyword>
<dbReference type="EMBL" id="CP157484">
    <property type="protein sequence ID" value="XBO39525.1"/>
    <property type="molecule type" value="Genomic_DNA"/>
</dbReference>
<reference evidence="6" key="1">
    <citation type="submission" date="2024-05" db="EMBL/GenBank/DDBJ databases">
        <authorList>
            <person name="Kim S."/>
            <person name="Heo J."/>
            <person name="Choi H."/>
            <person name="Choi Y."/>
            <person name="Kwon S.-W."/>
            <person name="Kim Y."/>
        </authorList>
    </citation>
    <scope>NUCLEOTIDE SEQUENCE</scope>
    <source>
        <strain evidence="6">KACC 23698</strain>
    </source>
</reference>
<proteinExistence type="predicted"/>
<organism evidence="6">
    <name type="scientific">Alsobacter sp. KACC 23698</name>
    <dbReference type="NCBI Taxonomy" id="3149229"/>
    <lineage>
        <taxon>Bacteria</taxon>
        <taxon>Pseudomonadati</taxon>
        <taxon>Pseudomonadota</taxon>
        <taxon>Alphaproteobacteria</taxon>
        <taxon>Hyphomicrobiales</taxon>
        <taxon>Alsobacteraceae</taxon>
        <taxon>Alsobacter</taxon>
    </lineage>
</organism>
<dbReference type="InterPro" id="IPR008979">
    <property type="entry name" value="Galactose-bd-like_sf"/>
</dbReference>
<evidence type="ECO:0000256" key="4">
    <source>
        <dbReference type="ARBA" id="ARBA00023295"/>
    </source>
</evidence>
<comment type="catalytic activity">
    <reaction evidence="1">
        <text>Hydrolysis of terminal, non-reducing beta-D-mannose residues in beta-D-mannosides.</text>
        <dbReference type="EC" id="3.2.1.25"/>
    </reaction>
</comment>
<dbReference type="PANTHER" id="PTHR43730">
    <property type="entry name" value="BETA-MANNOSIDASE"/>
    <property type="match status" value="1"/>
</dbReference>
<accession>A0AAU7JGS7</accession>
<dbReference type="Gene3D" id="2.60.40.10">
    <property type="entry name" value="Immunoglobulins"/>
    <property type="match status" value="2"/>
</dbReference>
<evidence type="ECO:0000256" key="1">
    <source>
        <dbReference type="ARBA" id="ARBA00000829"/>
    </source>
</evidence>
<gene>
    <name evidence="6" type="ORF">ABEG18_01685</name>
</gene>
<name>A0AAU7JGS7_9HYPH</name>
<evidence type="ECO:0000313" key="6">
    <source>
        <dbReference type="EMBL" id="XBO39525.1"/>
    </source>
</evidence>
<dbReference type="SUPFAM" id="SSF49303">
    <property type="entry name" value="beta-Galactosidase/glucuronidase domain"/>
    <property type="match status" value="2"/>
</dbReference>
<keyword evidence="3 6" id="KW-0378">Hydrolase</keyword>
<dbReference type="GO" id="GO:0006516">
    <property type="term" value="P:glycoprotein catabolic process"/>
    <property type="evidence" value="ECO:0007669"/>
    <property type="project" value="TreeGrafter"/>
</dbReference>
<dbReference type="InterPro" id="IPR050887">
    <property type="entry name" value="Beta-mannosidase_GH2"/>
</dbReference>
<dbReference type="GO" id="GO:0004567">
    <property type="term" value="F:beta-mannosidase activity"/>
    <property type="evidence" value="ECO:0007669"/>
    <property type="project" value="UniProtKB-EC"/>
</dbReference>
<evidence type="ECO:0000259" key="5">
    <source>
        <dbReference type="Pfam" id="PF22666"/>
    </source>
</evidence>
<dbReference type="InterPro" id="IPR013783">
    <property type="entry name" value="Ig-like_fold"/>
</dbReference>
<dbReference type="InterPro" id="IPR054593">
    <property type="entry name" value="Beta-mannosidase-like_N2"/>
</dbReference>
<dbReference type="Gene3D" id="3.20.20.80">
    <property type="entry name" value="Glycosidases"/>
    <property type="match status" value="1"/>
</dbReference>
<dbReference type="SUPFAM" id="SSF49785">
    <property type="entry name" value="Galactose-binding domain-like"/>
    <property type="match status" value="1"/>
</dbReference>
<dbReference type="InterPro" id="IPR017853">
    <property type="entry name" value="GH"/>
</dbReference>
<evidence type="ECO:0000256" key="3">
    <source>
        <dbReference type="ARBA" id="ARBA00022801"/>
    </source>
</evidence>
<dbReference type="AlphaFoldDB" id="A0AAU7JGS7"/>
<dbReference type="InterPro" id="IPR036156">
    <property type="entry name" value="Beta-gal/glucu_dom_sf"/>
</dbReference>
<sequence>MAPRPLDGWELAVTEPGEAASPAHLGRDLDWIPAAAPGTAAAALQASGRWSFEAPVRLHDKDVWFRARLNGSGPDTLRFEGLATLAEVWLDDVRILQSDNMYLAHEVNVDLAGEHVLAVVCRAIAGRVAQTRPRPRWRSAMIAGDGLRSLRTTLLGHMPGWCPPVDVVGPWRPVTRLRRADGVRVLHADLRAVPEGRGGRIVVTLDCDMDAADAPPAVLIGAGAEAPLRWTAPGRLEGEVRLAEVERWAPNGYGAQPLYDVRVRIGESLIGLGRVGFRTIELDAGPDGRGFALRVNGQPVFCRGASWTPPDIVGLQGGADLYRPLLEQARDAGVTMLRVSGVTLYEADAFYELCDEFGILVWQDFMFANLDYPTGDPAFAASVAEEARQFLSRTQASPCLAVLCGGSEIAQQAAMLGYPAEAWSGPLTHEILPAAAAALRPDALYVANSPWGGDLPFCADAGVTHYYGVGAYRRPLEDARRAGVRFASECLAFANLPDAATLERLLPVPAVHHPRWKERTPRDVGASWDFEDVRDHYLGLLYGVEPARLRSEDPERYADLSRAVVAEVMEATFAEWRRPGSPTGGGLVWFWRDLWPGAGWGVIDSTGEPKSAYWALRRAFRPTRVSLTDEGVNGLALHLVNDAPRALDVVVSFACLRDGAVPVARGEARLTLDPGSARTLSSAALLGSFFDVGYAYRFGPPSHDVCVAALADAASGAVIAEAFHFPLGRGSARLPVSIAARAEQDGEGWSLVLSADRLAQSVHIVDQGYRPEDDWFHLAPGREKRVRLRPRSAGQGPPSGRVLAVNASSSFSYRTC</sequence>
<dbReference type="SUPFAM" id="SSF51445">
    <property type="entry name" value="(Trans)glycosidases"/>
    <property type="match status" value="1"/>
</dbReference>
<dbReference type="Pfam" id="PF22666">
    <property type="entry name" value="Glyco_hydro_2_N2"/>
    <property type="match status" value="1"/>
</dbReference>
<dbReference type="RefSeq" id="WP_406856370.1">
    <property type="nucleotide sequence ID" value="NZ_CP157484.1"/>
</dbReference>
<dbReference type="PANTHER" id="PTHR43730:SF1">
    <property type="entry name" value="BETA-MANNOSIDASE"/>
    <property type="match status" value="1"/>
</dbReference>
<feature type="domain" description="Beta-mannosidase-like galactose-binding" evidence="5">
    <location>
        <begin position="31"/>
        <end position="172"/>
    </location>
</feature>
<evidence type="ECO:0000256" key="2">
    <source>
        <dbReference type="ARBA" id="ARBA00012754"/>
    </source>
</evidence>
<dbReference type="EC" id="3.2.1.25" evidence="2"/>
<protein>
    <recommendedName>
        <fullName evidence="2">beta-mannosidase</fullName>
        <ecNumber evidence="2">3.2.1.25</ecNumber>
    </recommendedName>
</protein>